<dbReference type="EMBL" id="JAOQJQ010000001">
    <property type="protein sequence ID" value="MCU6761321.1"/>
    <property type="molecule type" value="Genomic_DNA"/>
</dbReference>
<dbReference type="EC" id="2.7.1.180" evidence="2 11"/>
<gene>
    <name evidence="13" type="ORF">OCV88_03075</name>
</gene>
<keyword evidence="8 11" id="KW-0460">Magnesium</keyword>
<comment type="similarity">
    <text evidence="11">Belongs to the ApbE family.</text>
</comment>
<evidence type="ECO:0000256" key="12">
    <source>
        <dbReference type="SAM" id="SignalP"/>
    </source>
</evidence>
<accession>A0ABT2THF3</accession>
<name>A0ABT2THF3_9FIRM</name>
<evidence type="ECO:0000256" key="11">
    <source>
        <dbReference type="PIRNR" id="PIRNR006268"/>
    </source>
</evidence>
<feature type="signal peptide" evidence="12">
    <location>
        <begin position="1"/>
        <end position="28"/>
    </location>
</feature>
<evidence type="ECO:0000256" key="3">
    <source>
        <dbReference type="ARBA" id="ARBA00016337"/>
    </source>
</evidence>
<dbReference type="GO" id="GO:0016740">
    <property type="term" value="F:transferase activity"/>
    <property type="evidence" value="ECO:0007669"/>
    <property type="project" value="UniProtKB-KW"/>
</dbReference>
<evidence type="ECO:0000256" key="5">
    <source>
        <dbReference type="ARBA" id="ARBA00022679"/>
    </source>
</evidence>
<dbReference type="PANTHER" id="PTHR30040">
    <property type="entry name" value="THIAMINE BIOSYNTHESIS LIPOPROTEIN APBE"/>
    <property type="match status" value="1"/>
</dbReference>
<evidence type="ECO:0000313" key="13">
    <source>
        <dbReference type="EMBL" id="MCU6761321.1"/>
    </source>
</evidence>
<evidence type="ECO:0000256" key="4">
    <source>
        <dbReference type="ARBA" id="ARBA00022630"/>
    </source>
</evidence>
<keyword evidence="14" id="KW-1185">Reference proteome</keyword>
<evidence type="ECO:0000256" key="8">
    <source>
        <dbReference type="ARBA" id="ARBA00022842"/>
    </source>
</evidence>
<dbReference type="PANTHER" id="PTHR30040:SF2">
    <property type="entry name" value="FAD:PROTEIN FMN TRANSFERASE"/>
    <property type="match status" value="1"/>
</dbReference>
<organism evidence="13 14">
    <name type="scientific">Brotonthovivens ammoniilytica</name>
    <dbReference type="NCBI Taxonomy" id="2981725"/>
    <lineage>
        <taxon>Bacteria</taxon>
        <taxon>Bacillati</taxon>
        <taxon>Bacillota</taxon>
        <taxon>Clostridia</taxon>
        <taxon>Lachnospirales</taxon>
        <taxon>Lachnospiraceae</taxon>
        <taxon>Brotonthovivens</taxon>
    </lineage>
</organism>
<sequence>MNTLIKKFFCLSAALLLLIILPAGCTPAQQSYSKTGTYFDTVIKLTVYQSKDARYLDGCMELAAHYEQLFSRTIKDSDISRINAAEGAYVQVDQETIDLIRAGLTYCQLSGGVFDITLGEVSDLWNFKEHKDGSLPDPDSIKEAVSHVNYKNVKLKGTKAALTDPDASLDLGGIAKGYIADRMKEYLEDNGVSSGMINLGGNVITIGEKPDGTDYQIAIQKPFDESGTPIGSVKIDNKSMVTSGTYQRCFEKDGIIYHHILDPKTGYPIENHLESVTIISDQSVDGDGLSTTCLALGLEKGMELIENTDHTEAVFITDDGKVHTTSGFEDQYQFIPYK</sequence>
<evidence type="ECO:0000256" key="10">
    <source>
        <dbReference type="ARBA" id="ARBA00048540"/>
    </source>
</evidence>
<proteinExistence type="inferred from homology"/>
<comment type="caution">
    <text evidence="13">The sequence shown here is derived from an EMBL/GenBank/DDBJ whole genome shotgun (WGS) entry which is preliminary data.</text>
</comment>
<evidence type="ECO:0000256" key="6">
    <source>
        <dbReference type="ARBA" id="ARBA00022723"/>
    </source>
</evidence>
<keyword evidence="4 11" id="KW-0285">Flavoprotein</keyword>
<dbReference type="InterPro" id="IPR003374">
    <property type="entry name" value="ApbE-like_sf"/>
</dbReference>
<protein>
    <recommendedName>
        <fullName evidence="3 11">FAD:protein FMN transferase</fullName>
        <ecNumber evidence="2 11">2.7.1.180</ecNumber>
    </recommendedName>
    <alternativeName>
        <fullName evidence="9 11">Flavin transferase</fullName>
    </alternativeName>
</protein>
<evidence type="ECO:0000256" key="7">
    <source>
        <dbReference type="ARBA" id="ARBA00022827"/>
    </source>
</evidence>
<evidence type="ECO:0000313" key="14">
    <source>
        <dbReference type="Proteomes" id="UP001652442"/>
    </source>
</evidence>
<comment type="cofactor">
    <cofactor evidence="1">
        <name>Mg(2+)</name>
        <dbReference type="ChEBI" id="CHEBI:18420"/>
    </cofactor>
</comment>
<dbReference type="RefSeq" id="WP_158424158.1">
    <property type="nucleotide sequence ID" value="NZ_JAOQJQ010000001.1"/>
</dbReference>
<dbReference type="Gene3D" id="3.10.520.10">
    <property type="entry name" value="ApbE-like domains"/>
    <property type="match status" value="1"/>
</dbReference>
<keyword evidence="7 11" id="KW-0274">FAD</keyword>
<keyword evidence="6 11" id="KW-0479">Metal-binding</keyword>
<keyword evidence="12" id="KW-0732">Signal</keyword>
<keyword evidence="5 11" id="KW-0808">Transferase</keyword>
<evidence type="ECO:0000256" key="9">
    <source>
        <dbReference type="ARBA" id="ARBA00031306"/>
    </source>
</evidence>
<dbReference type="SUPFAM" id="SSF143631">
    <property type="entry name" value="ApbE-like"/>
    <property type="match status" value="1"/>
</dbReference>
<dbReference type="Proteomes" id="UP001652442">
    <property type="component" value="Unassembled WGS sequence"/>
</dbReference>
<comment type="catalytic activity">
    <reaction evidence="10 11">
        <text>L-threonyl-[protein] + FAD = FMN-L-threonyl-[protein] + AMP + H(+)</text>
        <dbReference type="Rhea" id="RHEA:36847"/>
        <dbReference type="Rhea" id="RHEA-COMP:11060"/>
        <dbReference type="Rhea" id="RHEA-COMP:11061"/>
        <dbReference type="ChEBI" id="CHEBI:15378"/>
        <dbReference type="ChEBI" id="CHEBI:30013"/>
        <dbReference type="ChEBI" id="CHEBI:57692"/>
        <dbReference type="ChEBI" id="CHEBI:74257"/>
        <dbReference type="ChEBI" id="CHEBI:456215"/>
        <dbReference type="EC" id="2.7.1.180"/>
    </reaction>
</comment>
<dbReference type="PIRSF" id="PIRSF006268">
    <property type="entry name" value="ApbE"/>
    <property type="match status" value="1"/>
</dbReference>
<feature type="chain" id="PRO_5046663566" description="FAD:protein FMN transferase" evidence="12">
    <location>
        <begin position="29"/>
        <end position="338"/>
    </location>
</feature>
<evidence type="ECO:0000256" key="1">
    <source>
        <dbReference type="ARBA" id="ARBA00001946"/>
    </source>
</evidence>
<dbReference type="InterPro" id="IPR024932">
    <property type="entry name" value="ApbE"/>
</dbReference>
<reference evidence="13 14" key="1">
    <citation type="journal article" date="2021" name="ISME Commun">
        <title>Automated analysis of genomic sequences facilitates high-throughput and comprehensive description of bacteria.</title>
        <authorList>
            <person name="Hitch T.C.A."/>
        </authorList>
    </citation>
    <scope>NUCLEOTIDE SEQUENCE [LARGE SCALE GENOMIC DNA]</scope>
    <source>
        <strain evidence="13 14">Sanger_109</strain>
    </source>
</reference>
<evidence type="ECO:0000256" key="2">
    <source>
        <dbReference type="ARBA" id="ARBA00011955"/>
    </source>
</evidence>
<dbReference type="Pfam" id="PF02424">
    <property type="entry name" value="ApbE"/>
    <property type="match status" value="1"/>
</dbReference>